<dbReference type="GO" id="GO:0003723">
    <property type="term" value="F:RNA binding"/>
    <property type="evidence" value="ECO:0007669"/>
    <property type="project" value="UniProtKB-KW"/>
</dbReference>
<feature type="non-terminal residue" evidence="3">
    <location>
        <position position="1"/>
    </location>
</feature>
<dbReference type="HOGENOM" id="CLU_1887858_0_0_1"/>
<evidence type="ECO:0000256" key="2">
    <source>
        <dbReference type="ARBA" id="ARBA00022884"/>
    </source>
</evidence>
<dbReference type="OrthoDB" id="431068at2759"/>
<keyword evidence="1" id="KW-0677">Repeat</keyword>
<proteinExistence type="predicted"/>
<evidence type="ECO:0000313" key="3">
    <source>
        <dbReference type="EMBL" id="ENN83605.1"/>
    </source>
</evidence>
<name>N6UPB9_DENPD</name>
<evidence type="ECO:0000256" key="1">
    <source>
        <dbReference type="ARBA" id="ARBA00022737"/>
    </source>
</evidence>
<dbReference type="InterPro" id="IPR012677">
    <property type="entry name" value="Nucleotide-bd_a/b_plait_sf"/>
</dbReference>
<gene>
    <name evidence="3" type="ORF">YQE_00040</name>
</gene>
<dbReference type="SUPFAM" id="SSF54928">
    <property type="entry name" value="RNA-binding domain, RBD"/>
    <property type="match status" value="1"/>
</dbReference>
<dbReference type="AlphaFoldDB" id="N6UPB9"/>
<dbReference type="InterPro" id="IPR050666">
    <property type="entry name" value="ESRP"/>
</dbReference>
<organism evidence="3">
    <name type="scientific">Dendroctonus ponderosae</name>
    <name type="common">Mountain pine beetle</name>
    <dbReference type="NCBI Taxonomy" id="77166"/>
    <lineage>
        <taxon>Eukaryota</taxon>
        <taxon>Metazoa</taxon>
        <taxon>Ecdysozoa</taxon>
        <taxon>Arthropoda</taxon>
        <taxon>Hexapoda</taxon>
        <taxon>Insecta</taxon>
        <taxon>Pterygota</taxon>
        <taxon>Neoptera</taxon>
        <taxon>Endopterygota</taxon>
        <taxon>Coleoptera</taxon>
        <taxon>Polyphaga</taxon>
        <taxon>Cucujiformia</taxon>
        <taxon>Curculionidae</taxon>
        <taxon>Scolytinae</taxon>
        <taxon>Dendroctonus</taxon>
    </lineage>
</organism>
<accession>N6UPB9</accession>
<dbReference type="InterPro" id="IPR035979">
    <property type="entry name" value="RBD_domain_sf"/>
</dbReference>
<dbReference type="Gene3D" id="3.30.70.330">
    <property type="match status" value="1"/>
</dbReference>
<protein>
    <submittedName>
        <fullName evidence="3">Uncharacterized protein</fullName>
    </submittedName>
</protein>
<dbReference type="EMBL" id="KB733849">
    <property type="protein sequence ID" value="ENN83605.1"/>
    <property type="molecule type" value="Genomic_DNA"/>
</dbReference>
<keyword evidence="2" id="KW-0694">RNA-binding</keyword>
<dbReference type="PANTHER" id="PTHR13976">
    <property type="entry name" value="HETEROGENEOUS NUCLEAR RIBONUCLEOPROTEIN-RELATED"/>
    <property type="match status" value="1"/>
</dbReference>
<sequence>MIDSERLPQENFRGVVAGTSKPPTPAVPLEHDRPLRATNGRTEPQYKITAFTCEGCPSRLRSKTLQKPTIPVTINILTEPSGRPSGEADVTFASHEDAVRAMSKDKSHMSHRYIELFLNSSGGTSIVGAQGRFRR</sequence>
<reference evidence="3" key="1">
    <citation type="journal article" date="2013" name="Genome Biol.">
        <title>Draft genome of the mountain pine beetle, Dendroctonus ponderosae Hopkins, a major forest pest.</title>
        <authorList>
            <person name="Keeling C.I."/>
            <person name="Yuen M.M."/>
            <person name="Liao N.Y."/>
            <person name="Docking T.R."/>
            <person name="Chan S.K."/>
            <person name="Taylor G.A."/>
            <person name="Palmquist D.L."/>
            <person name="Jackman S.D."/>
            <person name="Nguyen A."/>
            <person name="Li M."/>
            <person name="Henderson H."/>
            <person name="Janes J.K."/>
            <person name="Zhao Y."/>
            <person name="Pandoh P."/>
            <person name="Moore R."/>
            <person name="Sperling F.A."/>
            <person name="Huber D.P."/>
            <person name="Birol I."/>
            <person name="Jones S.J."/>
            <person name="Bohlmann J."/>
        </authorList>
    </citation>
    <scope>NUCLEOTIDE SEQUENCE</scope>
</reference>